<dbReference type="Pfam" id="PF08281">
    <property type="entry name" value="Sigma70_r4_2"/>
    <property type="match status" value="1"/>
</dbReference>
<evidence type="ECO:0000259" key="7">
    <source>
        <dbReference type="Pfam" id="PF08281"/>
    </source>
</evidence>
<evidence type="ECO:0000256" key="3">
    <source>
        <dbReference type="ARBA" id="ARBA00023082"/>
    </source>
</evidence>
<dbReference type="Gene3D" id="1.10.1740.10">
    <property type="match status" value="1"/>
</dbReference>
<evidence type="ECO:0000259" key="6">
    <source>
        <dbReference type="Pfam" id="PF04542"/>
    </source>
</evidence>
<evidence type="ECO:0000313" key="8">
    <source>
        <dbReference type="EMBL" id="MBW7572835.1"/>
    </source>
</evidence>
<name>A0ABS7DNF4_9FIRM</name>
<keyword evidence="5" id="KW-0804">Transcription</keyword>
<dbReference type="InterPro" id="IPR036388">
    <property type="entry name" value="WH-like_DNA-bd_sf"/>
</dbReference>
<comment type="similarity">
    <text evidence="1">Belongs to the sigma-70 factor family. ECF subfamily.</text>
</comment>
<dbReference type="InterPro" id="IPR013324">
    <property type="entry name" value="RNA_pol_sigma_r3/r4-like"/>
</dbReference>
<dbReference type="InterPro" id="IPR039425">
    <property type="entry name" value="RNA_pol_sigma-70-like"/>
</dbReference>
<dbReference type="SUPFAM" id="SSF88659">
    <property type="entry name" value="Sigma3 and sigma4 domains of RNA polymerase sigma factors"/>
    <property type="match status" value="1"/>
</dbReference>
<feature type="domain" description="RNA polymerase sigma-70 region 2" evidence="6">
    <location>
        <begin position="20"/>
        <end position="90"/>
    </location>
</feature>
<dbReference type="InterPro" id="IPR013325">
    <property type="entry name" value="RNA_pol_sigma_r2"/>
</dbReference>
<dbReference type="EMBL" id="JAGFNZ010000002">
    <property type="protein sequence ID" value="MBW7572835.1"/>
    <property type="molecule type" value="Genomic_DNA"/>
</dbReference>
<proteinExistence type="inferred from homology"/>
<dbReference type="InterPro" id="IPR013249">
    <property type="entry name" value="RNA_pol_sigma70_r4_t2"/>
</dbReference>
<dbReference type="InterPro" id="IPR007627">
    <property type="entry name" value="RNA_pol_sigma70_r2"/>
</dbReference>
<protein>
    <submittedName>
        <fullName evidence="8">RNA polymerase sigma factor</fullName>
    </submittedName>
</protein>
<dbReference type="InterPro" id="IPR014284">
    <property type="entry name" value="RNA_pol_sigma-70_dom"/>
</dbReference>
<dbReference type="PANTHER" id="PTHR43133:SF8">
    <property type="entry name" value="RNA POLYMERASE SIGMA FACTOR HI_1459-RELATED"/>
    <property type="match status" value="1"/>
</dbReference>
<evidence type="ECO:0000256" key="1">
    <source>
        <dbReference type="ARBA" id="ARBA00010641"/>
    </source>
</evidence>
<sequence>MLIFIQMIQNESDRSFVEELYNRYSSTMLYIAQGILKDRSSAEEAVSQAFIKIIDNLQKFRFENCNKTKGLVVIIVRHISYDMLKSEKRRHSVPLELLETEITAVGDDAPLEMIVSAESYHFVMDCLSCLNEHYKDVLRLKLIYEYEDEEIAEMLAISQENVRVRFQRARKALMQEMSRREKGNE</sequence>
<dbReference type="PANTHER" id="PTHR43133">
    <property type="entry name" value="RNA POLYMERASE ECF-TYPE SIGMA FACTO"/>
    <property type="match status" value="1"/>
</dbReference>
<evidence type="ECO:0000256" key="4">
    <source>
        <dbReference type="ARBA" id="ARBA00023125"/>
    </source>
</evidence>
<comment type="caution">
    <text evidence="8">The sequence shown here is derived from an EMBL/GenBank/DDBJ whole genome shotgun (WGS) entry which is preliminary data.</text>
</comment>
<keyword evidence="3" id="KW-0731">Sigma factor</keyword>
<evidence type="ECO:0000313" key="9">
    <source>
        <dbReference type="Proteomes" id="UP000719942"/>
    </source>
</evidence>
<organism evidence="8 9">
    <name type="scientific">Caproiciproducens faecalis</name>
    <dbReference type="NCBI Taxonomy" id="2820301"/>
    <lineage>
        <taxon>Bacteria</taxon>
        <taxon>Bacillati</taxon>
        <taxon>Bacillota</taxon>
        <taxon>Clostridia</taxon>
        <taxon>Eubacteriales</taxon>
        <taxon>Acutalibacteraceae</taxon>
        <taxon>Caproiciproducens</taxon>
    </lineage>
</organism>
<dbReference type="Proteomes" id="UP000719942">
    <property type="component" value="Unassembled WGS sequence"/>
</dbReference>
<dbReference type="NCBIfam" id="TIGR02937">
    <property type="entry name" value="sigma70-ECF"/>
    <property type="match status" value="1"/>
</dbReference>
<evidence type="ECO:0000256" key="2">
    <source>
        <dbReference type="ARBA" id="ARBA00023015"/>
    </source>
</evidence>
<dbReference type="Gene3D" id="1.10.10.10">
    <property type="entry name" value="Winged helix-like DNA-binding domain superfamily/Winged helix DNA-binding domain"/>
    <property type="match status" value="1"/>
</dbReference>
<dbReference type="CDD" id="cd06171">
    <property type="entry name" value="Sigma70_r4"/>
    <property type="match status" value="1"/>
</dbReference>
<dbReference type="SUPFAM" id="SSF88946">
    <property type="entry name" value="Sigma2 domain of RNA polymerase sigma factors"/>
    <property type="match status" value="1"/>
</dbReference>
<gene>
    <name evidence="8" type="ORF">J5W02_08400</name>
</gene>
<feature type="domain" description="RNA polymerase sigma factor 70 region 4 type 2" evidence="7">
    <location>
        <begin position="124"/>
        <end position="173"/>
    </location>
</feature>
<dbReference type="Pfam" id="PF04542">
    <property type="entry name" value="Sigma70_r2"/>
    <property type="match status" value="1"/>
</dbReference>
<accession>A0ABS7DNF4</accession>
<reference evidence="8 9" key="1">
    <citation type="submission" date="2021-03" db="EMBL/GenBank/DDBJ databases">
        <title>Caproiciproducens sp. nov. isolated from feces of cow.</title>
        <authorList>
            <person name="Choi J.-Y."/>
        </authorList>
    </citation>
    <scope>NUCLEOTIDE SEQUENCE [LARGE SCALE GENOMIC DNA]</scope>
    <source>
        <strain evidence="8 9">AGMB10547</strain>
    </source>
</reference>
<keyword evidence="9" id="KW-1185">Reference proteome</keyword>
<keyword evidence="2" id="KW-0805">Transcription regulation</keyword>
<keyword evidence="4" id="KW-0238">DNA-binding</keyword>
<evidence type="ECO:0000256" key="5">
    <source>
        <dbReference type="ARBA" id="ARBA00023163"/>
    </source>
</evidence>